<evidence type="ECO:0000256" key="2">
    <source>
        <dbReference type="ARBA" id="ARBA00022649"/>
    </source>
</evidence>
<dbReference type="GO" id="GO:0048039">
    <property type="term" value="F:ubiquinone binding"/>
    <property type="evidence" value="ECO:0007669"/>
    <property type="project" value="InterPro"/>
</dbReference>
<accession>A0A317CGE9</accession>
<dbReference type="EMBL" id="QGKL01000035">
    <property type="protein sequence ID" value="PWQ95292.1"/>
    <property type="molecule type" value="Genomic_DNA"/>
</dbReference>
<comment type="similarity">
    <text evidence="1">Belongs to the ribosome association toxin RatA family.</text>
</comment>
<dbReference type="CDD" id="cd07813">
    <property type="entry name" value="COQ10p_like"/>
    <property type="match status" value="1"/>
</dbReference>
<sequence length="145" mass="16365">MPSINRSALVSYSAEQMYQLVDDISAYPEFLPWCGGSEEHNRSEDQVKASVTIQKGAINKVFTTQNTLKKNSLIELNLLNGPFKKLHGTWRFEPLSEKACRVTFDLHFEFSNMLIGLAIGPIFNQIANTFVDSFVERAKVVYGKS</sequence>
<evidence type="ECO:0000256" key="1">
    <source>
        <dbReference type="ARBA" id="ARBA00008918"/>
    </source>
</evidence>
<comment type="caution">
    <text evidence="4">The sequence shown here is derived from an EMBL/GenBank/DDBJ whole genome shotgun (WGS) entry which is preliminary data.</text>
</comment>
<feature type="domain" description="Coenzyme Q-binding protein COQ10 START" evidence="3">
    <location>
        <begin position="10"/>
        <end position="134"/>
    </location>
</feature>
<organism evidence="4 5">
    <name type="scientific">Leucothrix arctica</name>
    <dbReference type="NCBI Taxonomy" id="1481894"/>
    <lineage>
        <taxon>Bacteria</taxon>
        <taxon>Pseudomonadati</taxon>
        <taxon>Pseudomonadota</taxon>
        <taxon>Gammaproteobacteria</taxon>
        <taxon>Thiotrichales</taxon>
        <taxon>Thiotrichaceae</taxon>
        <taxon>Leucothrix</taxon>
    </lineage>
</organism>
<dbReference type="AlphaFoldDB" id="A0A317CGE9"/>
<dbReference type="OrthoDB" id="9804759at2"/>
<evidence type="ECO:0000313" key="4">
    <source>
        <dbReference type="EMBL" id="PWQ95292.1"/>
    </source>
</evidence>
<dbReference type="PANTHER" id="PTHR12901">
    <property type="entry name" value="SPERM PROTEIN HOMOLOG"/>
    <property type="match status" value="1"/>
</dbReference>
<reference evidence="4 5" key="1">
    <citation type="submission" date="2018-05" db="EMBL/GenBank/DDBJ databases">
        <title>Leucothrix arctica sp. nov., isolated from Arctic seawater.</title>
        <authorList>
            <person name="Choi A."/>
            <person name="Baek K."/>
        </authorList>
    </citation>
    <scope>NUCLEOTIDE SEQUENCE [LARGE SCALE GENOMIC DNA]</scope>
    <source>
        <strain evidence="4 5">IMCC9719</strain>
    </source>
</reference>
<protein>
    <submittedName>
        <fullName evidence="4">Ubiquinone-binding protein</fullName>
    </submittedName>
</protein>
<dbReference type="SUPFAM" id="SSF55961">
    <property type="entry name" value="Bet v1-like"/>
    <property type="match status" value="1"/>
</dbReference>
<keyword evidence="2" id="KW-1277">Toxin-antitoxin system</keyword>
<keyword evidence="4" id="KW-0830">Ubiquinone</keyword>
<proteinExistence type="inferred from homology"/>
<dbReference type="InterPro" id="IPR044996">
    <property type="entry name" value="COQ10-like"/>
</dbReference>
<dbReference type="Gene3D" id="3.30.530.20">
    <property type="match status" value="1"/>
</dbReference>
<gene>
    <name evidence="4" type="ORF">DKT75_13185</name>
</gene>
<keyword evidence="5" id="KW-1185">Reference proteome</keyword>
<evidence type="ECO:0000313" key="5">
    <source>
        <dbReference type="Proteomes" id="UP000245506"/>
    </source>
</evidence>
<dbReference type="PANTHER" id="PTHR12901:SF10">
    <property type="entry name" value="COENZYME Q-BINDING PROTEIN COQ10, MITOCHONDRIAL"/>
    <property type="match status" value="1"/>
</dbReference>
<dbReference type="InterPro" id="IPR023393">
    <property type="entry name" value="START-like_dom_sf"/>
</dbReference>
<evidence type="ECO:0000259" key="3">
    <source>
        <dbReference type="Pfam" id="PF03364"/>
    </source>
</evidence>
<dbReference type="Proteomes" id="UP000245506">
    <property type="component" value="Unassembled WGS sequence"/>
</dbReference>
<dbReference type="InterPro" id="IPR005031">
    <property type="entry name" value="COQ10_START"/>
</dbReference>
<dbReference type="GO" id="GO:0045333">
    <property type="term" value="P:cellular respiration"/>
    <property type="evidence" value="ECO:0007669"/>
    <property type="project" value="InterPro"/>
</dbReference>
<dbReference type="Pfam" id="PF03364">
    <property type="entry name" value="Polyketide_cyc"/>
    <property type="match status" value="1"/>
</dbReference>
<dbReference type="RefSeq" id="WP_109823904.1">
    <property type="nucleotide sequence ID" value="NZ_QGKL01000035.1"/>
</dbReference>
<name>A0A317CGE9_9GAMM</name>